<dbReference type="AlphaFoldDB" id="A0A2M8L4Q8"/>
<dbReference type="Proteomes" id="UP000229500">
    <property type="component" value="Unassembled WGS sequence"/>
</dbReference>
<organism evidence="1 2">
    <name type="scientific">Candidatus Shapirobacteria bacterium CG10_big_fil_rev_8_21_14_0_10_38_14</name>
    <dbReference type="NCBI Taxonomy" id="1974483"/>
    <lineage>
        <taxon>Bacteria</taxon>
        <taxon>Candidatus Shapironibacteriota</taxon>
    </lineage>
</organism>
<dbReference type="Pfam" id="PF19302">
    <property type="entry name" value="DUF5915"/>
    <property type="match status" value="1"/>
</dbReference>
<protein>
    <submittedName>
        <fullName evidence="1">Uncharacterized protein</fullName>
    </submittedName>
</protein>
<comment type="caution">
    <text evidence="1">The sequence shown here is derived from an EMBL/GenBank/DDBJ whole genome shotgun (WGS) entry which is preliminary data.</text>
</comment>
<dbReference type="EMBL" id="PFEL01000112">
    <property type="protein sequence ID" value="PJE68709.1"/>
    <property type="molecule type" value="Genomic_DNA"/>
</dbReference>
<reference evidence="2" key="1">
    <citation type="submission" date="2017-09" db="EMBL/GenBank/DDBJ databases">
        <title>Depth-based differentiation of microbial function through sediment-hosted aquifers and enrichment of novel symbionts in the deep terrestrial subsurface.</title>
        <authorList>
            <person name="Probst A.J."/>
            <person name="Ladd B."/>
            <person name="Jarett J.K."/>
            <person name="Geller-Mcgrath D.E."/>
            <person name="Sieber C.M.K."/>
            <person name="Emerson J.B."/>
            <person name="Anantharaman K."/>
            <person name="Thomas B.C."/>
            <person name="Malmstrom R."/>
            <person name="Stieglmeier M."/>
            <person name="Klingl A."/>
            <person name="Woyke T."/>
            <person name="Ryan C.M."/>
            <person name="Banfield J.F."/>
        </authorList>
    </citation>
    <scope>NUCLEOTIDE SEQUENCE [LARGE SCALE GENOMIC DNA]</scope>
</reference>
<gene>
    <name evidence="1" type="ORF">COU96_03090</name>
</gene>
<accession>A0A2M8L4Q8</accession>
<sequence>IQAMRKKAGLKPKDRILIQYLGSKELNKVLAKNKPFILEETKARDFRLVSKAKVEQKDLWLEIKKL</sequence>
<evidence type="ECO:0000313" key="2">
    <source>
        <dbReference type="Proteomes" id="UP000229500"/>
    </source>
</evidence>
<proteinExistence type="predicted"/>
<evidence type="ECO:0000313" key="1">
    <source>
        <dbReference type="EMBL" id="PJE68709.1"/>
    </source>
</evidence>
<name>A0A2M8L4Q8_9BACT</name>
<feature type="non-terminal residue" evidence="1">
    <location>
        <position position="1"/>
    </location>
</feature>